<organism evidence="1 2">
    <name type="scientific">Brachionus plicatilis</name>
    <name type="common">Marine rotifer</name>
    <name type="synonym">Brachionus muelleri</name>
    <dbReference type="NCBI Taxonomy" id="10195"/>
    <lineage>
        <taxon>Eukaryota</taxon>
        <taxon>Metazoa</taxon>
        <taxon>Spiralia</taxon>
        <taxon>Gnathifera</taxon>
        <taxon>Rotifera</taxon>
        <taxon>Eurotatoria</taxon>
        <taxon>Monogononta</taxon>
        <taxon>Pseudotrocha</taxon>
        <taxon>Ploima</taxon>
        <taxon>Brachionidae</taxon>
        <taxon>Brachionus</taxon>
    </lineage>
</organism>
<dbReference type="AlphaFoldDB" id="A0A3M7RDW8"/>
<accession>A0A3M7RDW8</accession>
<dbReference type="Proteomes" id="UP000276133">
    <property type="component" value="Unassembled WGS sequence"/>
</dbReference>
<gene>
    <name evidence="1" type="ORF">BpHYR1_019205</name>
</gene>
<evidence type="ECO:0000313" key="1">
    <source>
        <dbReference type="EMBL" id="RNA21802.1"/>
    </source>
</evidence>
<sequence>MTMAISVSVSYVHFSAVWTNTMFVYQPRFDEERLYQIYPYWFHLHLGHDDNHIQIDASGLLFINHLMGFLISIFKNTNFNSRIFIK</sequence>
<proteinExistence type="predicted"/>
<protein>
    <submittedName>
        <fullName evidence="1">Uncharacterized protein</fullName>
    </submittedName>
</protein>
<name>A0A3M7RDW8_BRAPC</name>
<reference evidence="1 2" key="1">
    <citation type="journal article" date="2018" name="Sci. Rep.">
        <title>Genomic signatures of local adaptation to the degree of environmental predictability in rotifers.</title>
        <authorList>
            <person name="Franch-Gras L."/>
            <person name="Hahn C."/>
            <person name="Garcia-Roger E.M."/>
            <person name="Carmona M.J."/>
            <person name="Serra M."/>
            <person name="Gomez A."/>
        </authorList>
    </citation>
    <scope>NUCLEOTIDE SEQUENCE [LARGE SCALE GENOMIC DNA]</scope>
    <source>
        <strain evidence="1">HYR1</strain>
    </source>
</reference>
<comment type="caution">
    <text evidence="1">The sequence shown here is derived from an EMBL/GenBank/DDBJ whole genome shotgun (WGS) entry which is preliminary data.</text>
</comment>
<evidence type="ECO:0000313" key="2">
    <source>
        <dbReference type="Proteomes" id="UP000276133"/>
    </source>
</evidence>
<dbReference type="EMBL" id="REGN01003595">
    <property type="protein sequence ID" value="RNA21802.1"/>
    <property type="molecule type" value="Genomic_DNA"/>
</dbReference>
<keyword evidence="2" id="KW-1185">Reference proteome</keyword>